<reference evidence="2 3" key="1">
    <citation type="submission" date="2018-04" db="EMBL/GenBank/DDBJ databases">
        <title>Genomic Encyclopedia of Archaeal and Bacterial Type Strains, Phase II (KMG-II): from individual species to whole genera.</title>
        <authorList>
            <person name="Goeker M."/>
        </authorList>
    </citation>
    <scope>NUCLEOTIDE SEQUENCE [LARGE SCALE GENOMIC DNA]</scope>
    <source>
        <strain evidence="2 3">DSM 100434</strain>
    </source>
</reference>
<organism evidence="2 3">
    <name type="scientific">Celeribacter persicus</name>
    <dbReference type="NCBI Taxonomy" id="1651082"/>
    <lineage>
        <taxon>Bacteria</taxon>
        <taxon>Pseudomonadati</taxon>
        <taxon>Pseudomonadota</taxon>
        <taxon>Alphaproteobacteria</taxon>
        <taxon>Rhodobacterales</taxon>
        <taxon>Roseobacteraceae</taxon>
        <taxon>Celeribacter</taxon>
    </lineage>
</organism>
<evidence type="ECO:0000313" key="2">
    <source>
        <dbReference type="EMBL" id="PTQ74587.1"/>
    </source>
</evidence>
<dbReference type="Proteomes" id="UP000244077">
    <property type="component" value="Unassembled WGS sequence"/>
</dbReference>
<evidence type="ECO:0000259" key="1">
    <source>
        <dbReference type="Pfam" id="PF04101"/>
    </source>
</evidence>
<gene>
    <name evidence="2" type="ORF">C8N42_104232</name>
</gene>
<comment type="caution">
    <text evidence="2">The sequence shown here is derived from an EMBL/GenBank/DDBJ whole genome shotgun (WGS) entry which is preliminary data.</text>
</comment>
<name>A0A2T5HSL5_9RHOB</name>
<dbReference type="SUPFAM" id="SSF53756">
    <property type="entry name" value="UDP-Glycosyltransferase/glycogen phosphorylase"/>
    <property type="match status" value="1"/>
</dbReference>
<accession>A0A2T5HSL5</accession>
<dbReference type="PANTHER" id="PTHR21015:SF28">
    <property type="entry name" value="SLL1722 PROTEIN"/>
    <property type="match status" value="1"/>
</dbReference>
<dbReference type="AlphaFoldDB" id="A0A2T5HSL5"/>
<dbReference type="InterPro" id="IPR007235">
    <property type="entry name" value="Glyco_trans_28_C"/>
</dbReference>
<protein>
    <submittedName>
        <fullName evidence="2">Putative glycosyltransferase</fullName>
    </submittedName>
</protein>
<feature type="domain" description="Glycosyl transferase family 28 C-terminal" evidence="1">
    <location>
        <begin position="264"/>
        <end position="351"/>
    </location>
</feature>
<dbReference type="GO" id="GO:0016758">
    <property type="term" value="F:hexosyltransferase activity"/>
    <property type="evidence" value="ECO:0007669"/>
    <property type="project" value="InterPro"/>
</dbReference>
<evidence type="ECO:0000313" key="3">
    <source>
        <dbReference type="Proteomes" id="UP000244077"/>
    </source>
</evidence>
<dbReference type="EMBL" id="QAOH01000004">
    <property type="protein sequence ID" value="PTQ74587.1"/>
    <property type="molecule type" value="Genomic_DNA"/>
</dbReference>
<keyword evidence="3" id="KW-1185">Reference proteome</keyword>
<proteinExistence type="predicted"/>
<dbReference type="Pfam" id="PF04101">
    <property type="entry name" value="Glyco_tran_28_C"/>
    <property type="match status" value="1"/>
</dbReference>
<keyword evidence="2" id="KW-0808">Transferase</keyword>
<sequence>MPKDVIKKVQSAPAARVVIYSHDTLGYGHLRRNLALARKLRMLPDAPDVLMIAGMREAGAFDIPEGVDLVILPAYAKGRCGNYTSQHLSLELGQLAELRAGIIRAAVKSFRPDLVIVDNVPQGAQQELRPTLKWLRGEPARVVLGLRDVIDSREVVRRQWLRQRNVESLTRYYDEVWVYGDPEFYDLVEEYGFGPTIGAKVRFTGYLDRSGQERSATARQAGLNVLGRDRRPYILCSLGGGRDGLELGAAFAAARMPKGQRGILVTGSQMTREDRRAIIAIASANPDVEIVEFVPELAGLIDGAERIIGMGGYNTICEILSFAKTSLIVPRIRPRQEQLIRAERLANARMIDLLHPDALSPEAISDWLSRPTDAGRGGSPDLSGLDRFAELTSEALSAVRPTRIAA</sequence>
<dbReference type="PANTHER" id="PTHR21015">
    <property type="entry name" value="UDP-N-ACETYLGLUCOSAMINE--N-ACETYLMURAMYL-(PENTAPEPTIDE) PYROPHOSPHORYL-UNDECAPRENOL N-ACETYLGLUCOSAMINE TRANSFERASE 1"/>
    <property type="match status" value="1"/>
</dbReference>
<dbReference type="Gene3D" id="3.40.50.2000">
    <property type="entry name" value="Glycogen Phosphorylase B"/>
    <property type="match status" value="1"/>
</dbReference>